<proteinExistence type="predicted"/>
<dbReference type="CDD" id="cd02165">
    <property type="entry name" value="NMNAT"/>
    <property type="match status" value="1"/>
</dbReference>
<dbReference type="GO" id="GO:0009435">
    <property type="term" value="P:NAD+ biosynthetic process"/>
    <property type="evidence" value="ECO:0007669"/>
    <property type="project" value="InterPro"/>
</dbReference>
<dbReference type="InterPro" id="IPR005248">
    <property type="entry name" value="NadD/NMNAT"/>
</dbReference>
<evidence type="ECO:0000256" key="2">
    <source>
        <dbReference type="ARBA" id="ARBA00005019"/>
    </source>
</evidence>
<comment type="function">
    <text evidence="1">Catalyzes the reversible adenylation of nicotinate mononucleotide (NaMN) to nicotinic acid adenine dinucleotide (NaAD).</text>
</comment>
<keyword evidence="9" id="KW-0520">NAD</keyword>
<dbReference type="NCBIfam" id="NF000842">
    <property type="entry name" value="PRK00071.2-1"/>
    <property type="match status" value="1"/>
</dbReference>
<evidence type="ECO:0000256" key="6">
    <source>
        <dbReference type="ARBA" id="ARBA00022695"/>
    </source>
</evidence>
<evidence type="ECO:0000256" key="3">
    <source>
        <dbReference type="ARBA" id="ARBA00012389"/>
    </source>
</evidence>
<evidence type="ECO:0000313" key="13">
    <source>
        <dbReference type="Proteomes" id="UP000625316"/>
    </source>
</evidence>
<dbReference type="EC" id="2.7.7.18" evidence="3"/>
<evidence type="ECO:0000256" key="4">
    <source>
        <dbReference type="ARBA" id="ARBA00022642"/>
    </source>
</evidence>
<reference evidence="12" key="1">
    <citation type="submission" date="2020-10" db="EMBL/GenBank/DDBJ databases">
        <authorList>
            <person name="Castelo-Branco R."/>
            <person name="Eusebio N."/>
            <person name="Adriana R."/>
            <person name="Vieira A."/>
            <person name="Brugerolle De Fraissinette N."/>
            <person name="Rezende De Castro R."/>
            <person name="Schneider M.P."/>
            <person name="Vasconcelos V."/>
            <person name="Leao P.N."/>
        </authorList>
    </citation>
    <scope>NUCLEOTIDE SEQUENCE</scope>
    <source>
        <strain evidence="12">LEGE 11480</strain>
    </source>
</reference>
<comment type="catalytic activity">
    <reaction evidence="10">
        <text>nicotinate beta-D-ribonucleotide + ATP + H(+) = deamido-NAD(+) + diphosphate</text>
        <dbReference type="Rhea" id="RHEA:22860"/>
        <dbReference type="ChEBI" id="CHEBI:15378"/>
        <dbReference type="ChEBI" id="CHEBI:30616"/>
        <dbReference type="ChEBI" id="CHEBI:33019"/>
        <dbReference type="ChEBI" id="CHEBI:57502"/>
        <dbReference type="ChEBI" id="CHEBI:58437"/>
        <dbReference type="EC" id="2.7.7.18"/>
    </reaction>
</comment>
<dbReference type="Proteomes" id="UP000625316">
    <property type="component" value="Unassembled WGS sequence"/>
</dbReference>
<dbReference type="Pfam" id="PF01467">
    <property type="entry name" value="CTP_transf_like"/>
    <property type="match status" value="1"/>
</dbReference>
<dbReference type="EMBL" id="JADEXQ010000019">
    <property type="protein sequence ID" value="MBE9029605.1"/>
    <property type="molecule type" value="Genomic_DNA"/>
</dbReference>
<evidence type="ECO:0000256" key="9">
    <source>
        <dbReference type="ARBA" id="ARBA00023027"/>
    </source>
</evidence>
<protein>
    <recommendedName>
        <fullName evidence="3">nicotinate-nucleotide adenylyltransferase</fullName>
        <ecNumber evidence="3">2.7.7.18</ecNumber>
    </recommendedName>
</protein>
<evidence type="ECO:0000256" key="10">
    <source>
        <dbReference type="ARBA" id="ARBA00048721"/>
    </source>
</evidence>
<comment type="caution">
    <text evidence="12">The sequence shown here is derived from an EMBL/GenBank/DDBJ whole genome shotgun (WGS) entry which is preliminary data.</text>
</comment>
<feature type="domain" description="Cytidyltransferase-like" evidence="11">
    <location>
        <begin position="6"/>
        <end position="161"/>
    </location>
</feature>
<dbReference type="NCBIfam" id="TIGR00125">
    <property type="entry name" value="cyt_tran_rel"/>
    <property type="match status" value="1"/>
</dbReference>
<dbReference type="AlphaFoldDB" id="A0A928VN81"/>
<dbReference type="PANTHER" id="PTHR39321:SF3">
    <property type="entry name" value="PHOSPHOPANTETHEINE ADENYLYLTRANSFERASE"/>
    <property type="match status" value="1"/>
</dbReference>
<keyword evidence="4" id="KW-0662">Pyridine nucleotide biosynthesis</keyword>
<keyword evidence="13" id="KW-1185">Reference proteome</keyword>
<dbReference type="Gene3D" id="3.40.50.620">
    <property type="entry name" value="HUPs"/>
    <property type="match status" value="1"/>
</dbReference>
<gene>
    <name evidence="12" type="ORF">IQ266_07665</name>
</gene>
<evidence type="ECO:0000313" key="12">
    <source>
        <dbReference type="EMBL" id="MBE9029605.1"/>
    </source>
</evidence>
<dbReference type="PANTHER" id="PTHR39321">
    <property type="entry name" value="NICOTINATE-NUCLEOTIDE ADENYLYLTRANSFERASE-RELATED"/>
    <property type="match status" value="1"/>
</dbReference>
<evidence type="ECO:0000256" key="1">
    <source>
        <dbReference type="ARBA" id="ARBA00002324"/>
    </source>
</evidence>
<evidence type="ECO:0000256" key="5">
    <source>
        <dbReference type="ARBA" id="ARBA00022679"/>
    </source>
</evidence>
<keyword evidence="5 12" id="KW-0808">Transferase</keyword>
<name>A0A928VN81_9CYAN</name>
<dbReference type="InterPro" id="IPR014729">
    <property type="entry name" value="Rossmann-like_a/b/a_fold"/>
</dbReference>
<evidence type="ECO:0000256" key="7">
    <source>
        <dbReference type="ARBA" id="ARBA00022741"/>
    </source>
</evidence>
<evidence type="ECO:0000256" key="8">
    <source>
        <dbReference type="ARBA" id="ARBA00022840"/>
    </source>
</evidence>
<dbReference type="GO" id="GO:0004515">
    <property type="term" value="F:nicotinate-nucleotide adenylyltransferase activity"/>
    <property type="evidence" value="ECO:0007669"/>
    <property type="project" value="UniProtKB-EC"/>
</dbReference>
<keyword evidence="6 12" id="KW-0548">Nucleotidyltransferase</keyword>
<dbReference type="SUPFAM" id="SSF52374">
    <property type="entry name" value="Nucleotidylyl transferase"/>
    <property type="match status" value="1"/>
</dbReference>
<accession>A0A928VN81</accession>
<dbReference type="InterPro" id="IPR004821">
    <property type="entry name" value="Cyt_trans-like"/>
</dbReference>
<organism evidence="12 13">
    <name type="scientific">Romeriopsis navalis LEGE 11480</name>
    <dbReference type="NCBI Taxonomy" id="2777977"/>
    <lineage>
        <taxon>Bacteria</taxon>
        <taxon>Bacillati</taxon>
        <taxon>Cyanobacteriota</taxon>
        <taxon>Cyanophyceae</taxon>
        <taxon>Leptolyngbyales</taxon>
        <taxon>Leptolyngbyaceae</taxon>
        <taxon>Romeriopsis</taxon>
        <taxon>Romeriopsis navalis</taxon>
    </lineage>
</organism>
<evidence type="ECO:0000259" key="11">
    <source>
        <dbReference type="Pfam" id="PF01467"/>
    </source>
</evidence>
<dbReference type="GO" id="GO:0005524">
    <property type="term" value="F:ATP binding"/>
    <property type="evidence" value="ECO:0007669"/>
    <property type="project" value="UniProtKB-KW"/>
</dbReference>
<dbReference type="RefSeq" id="WP_264324423.1">
    <property type="nucleotide sequence ID" value="NZ_JADEXQ010000019.1"/>
</dbReference>
<keyword evidence="8" id="KW-0067">ATP-binding</keyword>
<keyword evidence="7" id="KW-0547">Nucleotide-binding</keyword>
<sequence>MTNIALFGTSADPPTIGHAAILKYLTENFDHVAVWAAENPFKRQRTPLSQRHQMLQLLIDDHQIDPDRIAVHPELSHARTWLTLEQAQQTWPDAQFTLVVGADLVQQITHWYRAKDLLQAVSLLVIPRQGYELQAVDLEPIRRLGTRVQIAQITPPKAASSEYRKQGKRPSPYLTPQIQAYIEREQLYAWQTDKTEKAAVHP</sequence>
<comment type="pathway">
    <text evidence="2">Cofactor biosynthesis; NAD(+) biosynthesis; deamido-NAD(+) from nicotinate D-ribonucleotide: step 1/1.</text>
</comment>